<gene>
    <name evidence="1" type="ORF">BK022_03000</name>
</gene>
<accession>A0A1S1P865</accession>
<evidence type="ECO:0000313" key="2">
    <source>
        <dbReference type="Proteomes" id="UP000180215"/>
    </source>
</evidence>
<comment type="caution">
    <text evidence="1">The sequence shown here is derived from an EMBL/GenBank/DDBJ whole genome shotgun (WGS) entry which is preliminary data.</text>
</comment>
<name>A0A1S1P865_METEX</name>
<evidence type="ECO:0000313" key="1">
    <source>
        <dbReference type="EMBL" id="OHV17870.1"/>
    </source>
</evidence>
<dbReference type="EMBL" id="MNAO01000017">
    <property type="protein sequence ID" value="OHV17870.1"/>
    <property type="molecule type" value="Genomic_DNA"/>
</dbReference>
<dbReference type="Proteomes" id="UP000180215">
    <property type="component" value="Unassembled WGS sequence"/>
</dbReference>
<sequence length="190" mass="21204">MRRQIASCCGRGSRPSAFYYRRRDVTVRLADAEAVELWDARIRAEFVHEILHQGGTGRDARHAVSVIERMRRQHPDSVTPMHEATKILLIDHGGGPNRGWTWRETKDAFLAKRLASISESWGRQVIALLEDDAFRPLLDQRVRDVTLEDFEEVQSELSARRGPAPVLVCGHPACASIAAPPDRGGKASCG</sequence>
<reference evidence="1 2" key="1">
    <citation type="submission" date="2016-10" db="EMBL/GenBank/DDBJ databases">
        <title>Draft genome sequence of Methylobacterium extorquens CP3, a seed endophyte of Crotalaria pumila with plant growth-promoting and metal tolerance properties.</title>
        <authorList>
            <person name="Sanchez-Lopez A.S."/>
            <person name="Van Hamme J.D."/>
            <person name="Thijs S."/>
            <person name="Mcammond B.M."/>
            <person name="Stevens V."/>
            <person name="Gonzalez-Chavez M.D.C."/>
            <person name="Vangronsveld J."/>
        </authorList>
    </citation>
    <scope>NUCLEOTIDE SEQUENCE [LARGE SCALE GENOMIC DNA]</scope>
    <source>
        <strain evidence="1 2">CP3</strain>
    </source>
</reference>
<dbReference type="AlphaFoldDB" id="A0A1S1P865"/>
<organism evidence="1 2">
    <name type="scientific">Methylorubrum extorquens</name>
    <name type="common">Methylobacterium dichloromethanicum</name>
    <name type="synonym">Methylobacterium extorquens</name>
    <dbReference type="NCBI Taxonomy" id="408"/>
    <lineage>
        <taxon>Bacteria</taxon>
        <taxon>Pseudomonadati</taxon>
        <taxon>Pseudomonadota</taxon>
        <taxon>Alphaproteobacteria</taxon>
        <taxon>Hyphomicrobiales</taxon>
        <taxon>Methylobacteriaceae</taxon>
        <taxon>Methylorubrum</taxon>
    </lineage>
</organism>
<protein>
    <submittedName>
        <fullName evidence="1">Uncharacterized protein</fullName>
    </submittedName>
</protein>
<proteinExistence type="predicted"/>